<dbReference type="GO" id="GO:0000981">
    <property type="term" value="F:DNA-binding transcription factor activity, RNA polymerase II-specific"/>
    <property type="evidence" value="ECO:0007669"/>
    <property type="project" value="TreeGrafter"/>
</dbReference>
<dbReference type="GO" id="GO:0000978">
    <property type="term" value="F:RNA polymerase II cis-regulatory region sequence-specific DNA binding"/>
    <property type="evidence" value="ECO:0007669"/>
    <property type="project" value="TreeGrafter"/>
</dbReference>
<evidence type="ECO:0000256" key="1">
    <source>
        <dbReference type="ARBA" id="ARBA00023015"/>
    </source>
</evidence>
<dbReference type="OrthoDB" id="3266505at2759"/>
<dbReference type="AlphaFoldDB" id="A0A0D2FD39"/>
<keyword evidence="1" id="KW-0805">Transcription regulation</keyword>
<evidence type="ECO:0000259" key="6">
    <source>
        <dbReference type="SMART" id="SM00906"/>
    </source>
</evidence>
<dbReference type="STRING" id="1442369.A0A0D2FD39"/>
<evidence type="ECO:0000313" key="7">
    <source>
        <dbReference type="EMBL" id="KIW99996.1"/>
    </source>
</evidence>
<keyword evidence="3" id="KW-0804">Transcription</keyword>
<dbReference type="GO" id="GO:0005634">
    <property type="term" value="C:nucleus"/>
    <property type="evidence" value="ECO:0007669"/>
    <property type="project" value="TreeGrafter"/>
</dbReference>
<feature type="domain" description="Xylanolytic transcriptional activator regulatory" evidence="6">
    <location>
        <begin position="283"/>
        <end position="355"/>
    </location>
</feature>
<evidence type="ECO:0000256" key="4">
    <source>
        <dbReference type="ARBA" id="ARBA00023242"/>
    </source>
</evidence>
<organism evidence="7 8">
    <name type="scientific">Rhinocladiella mackenziei CBS 650.93</name>
    <dbReference type="NCBI Taxonomy" id="1442369"/>
    <lineage>
        <taxon>Eukaryota</taxon>
        <taxon>Fungi</taxon>
        <taxon>Dikarya</taxon>
        <taxon>Ascomycota</taxon>
        <taxon>Pezizomycotina</taxon>
        <taxon>Eurotiomycetes</taxon>
        <taxon>Chaetothyriomycetidae</taxon>
        <taxon>Chaetothyriales</taxon>
        <taxon>Herpotrichiellaceae</taxon>
        <taxon>Rhinocladiella</taxon>
    </lineage>
</organism>
<evidence type="ECO:0000256" key="3">
    <source>
        <dbReference type="ARBA" id="ARBA00023163"/>
    </source>
</evidence>
<sequence length="732" mass="83250">MEYNRATNAQKKAKFASLLVRLRLEAMRWQNLVLSRIDRLEQTMERQSLYGPSKFNQVKGRGSIPEAQPSWLAHLNPQTGCFEYYGRTSTFVIASSLGKRIRQLEEGIDPPPPQKRMRIGHIPVTDHGHDMESLGLNDLTGFCDYVMPSNATLRQHRCLRSDVADRHIESFFSTIHIFLPIFDVSKFRAKYNALRNLFGDNRLFVLSQGNHNRPQFLCLLYAVLALGALYEDERDDNSSWASWYFAEAQEILGRLLDAVNLELIQAAMLMGAYAQHAIKPSLAYNLTGIATRLAFSIGLNIESTYGSAAFDAEEARRTWWLIYVQEVELSLDSGRPMSICMSEMDIGYPTRQVNLSREPEIPPVFAGLSSVEALREELQQWHASLPVHLRFYYEIRGLDSTTKDAPCSWKARQHSSLRIHYNLAMIILFRSFLSKPPSDPSSHGSHQSGQQREALYKSLCLDAACDMISHIHELFTLAPSLRRWSYYCFYCLQATLVLLTKLTEDDNECRENQRRSSPPIQDLELRNQSESRRDLKSFCHLSIGIFEQIELKAANRCVQVVRKFLNRWEDRQRKYKQRVRPILNKQQALRSEHSTNCSQMADPDTHVPQLEKANSVGQPHFDVFQSWSSGVAASSNDADRRGSLNPPSENGMNVAEGDNYASTTPSTQSLGGLQAELELYCATYGNIYNGDSELDLFSNDPTAEFTIGTKAPTGCLLQVEQDLETDESGWFY</sequence>
<dbReference type="InterPro" id="IPR051127">
    <property type="entry name" value="Fungal_SecMet_Regulators"/>
</dbReference>
<keyword evidence="4" id="KW-0539">Nucleus</keyword>
<feature type="region of interest" description="Disordered" evidence="5">
    <location>
        <begin position="508"/>
        <end position="528"/>
    </location>
</feature>
<dbReference type="EMBL" id="KN847484">
    <property type="protein sequence ID" value="KIW99996.1"/>
    <property type="molecule type" value="Genomic_DNA"/>
</dbReference>
<evidence type="ECO:0000256" key="5">
    <source>
        <dbReference type="SAM" id="MobiDB-lite"/>
    </source>
</evidence>
<dbReference type="GO" id="GO:0008270">
    <property type="term" value="F:zinc ion binding"/>
    <property type="evidence" value="ECO:0007669"/>
    <property type="project" value="InterPro"/>
</dbReference>
<dbReference type="CDD" id="cd12148">
    <property type="entry name" value="fungal_TF_MHR"/>
    <property type="match status" value="1"/>
</dbReference>
<evidence type="ECO:0000256" key="2">
    <source>
        <dbReference type="ARBA" id="ARBA00023125"/>
    </source>
</evidence>
<accession>A0A0D2FD39</accession>
<keyword evidence="2" id="KW-0238">DNA-binding</keyword>
<feature type="region of interest" description="Disordered" evidence="5">
    <location>
        <begin position="632"/>
        <end position="668"/>
    </location>
</feature>
<dbReference type="Pfam" id="PF04082">
    <property type="entry name" value="Fungal_trans"/>
    <property type="match status" value="1"/>
</dbReference>
<dbReference type="GO" id="GO:0000435">
    <property type="term" value="P:positive regulation of transcription from RNA polymerase II promoter by galactose"/>
    <property type="evidence" value="ECO:0007669"/>
    <property type="project" value="TreeGrafter"/>
</dbReference>
<dbReference type="SMART" id="SM00906">
    <property type="entry name" value="Fungal_trans"/>
    <property type="match status" value="1"/>
</dbReference>
<dbReference type="GeneID" id="25298995"/>
<keyword evidence="8" id="KW-1185">Reference proteome</keyword>
<dbReference type="InterPro" id="IPR007219">
    <property type="entry name" value="XnlR_reg_dom"/>
</dbReference>
<reference evidence="7 8" key="1">
    <citation type="submission" date="2015-01" db="EMBL/GenBank/DDBJ databases">
        <title>The Genome Sequence of Rhinocladiella mackenzie CBS 650.93.</title>
        <authorList>
            <consortium name="The Broad Institute Genomics Platform"/>
            <person name="Cuomo C."/>
            <person name="de Hoog S."/>
            <person name="Gorbushina A."/>
            <person name="Stielow B."/>
            <person name="Teixiera M."/>
            <person name="Abouelleil A."/>
            <person name="Chapman S.B."/>
            <person name="Priest M."/>
            <person name="Young S.K."/>
            <person name="Wortman J."/>
            <person name="Nusbaum C."/>
            <person name="Birren B."/>
        </authorList>
    </citation>
    <scope>NUCLEOTIDE SEQUENCE [LARGE SCALE GENOMIC DNA]</scope>
    <source>
        <strain evidence="7 8">CBS 650.93</strain>
    </source>
</reference>
<dbReference type="GO" id="GO:0006351">
    <property type="term" value="P:DNA-templated transcription"/>
    <property type="evidence" value="ECO:0007669"/>
    <property type="project" value="InterPro"/>
</dbReference>
<gene>
    <name evidence="7" type="ORF">Z518_10924</name>
</gene>
<name>A0A0D2FD39_9EURO</name>
<dbReference type="RefSeq" id="XP_013267209.1">
    <property type="nucleotide sequence ID" value="XM_013411755.1"/>
</dbReference>
<dbReference type="VEuPathDB" id="FungiDB:Z518_10924"/>
<protein>
    <recommendedName>
        <fullName evidence="6">Xylanolytic transcriptional activator regulatory domain-containing protein</fullName>
    </recommendedName>
</protein>
<dbReference type="PANTHER" id="PTHR47424">
    <property type="entry name" value="REGULATORY PROTEIN GAL4"/>
    <property type="match status" value="1"/>
</dbReference>
<dbReference type="HOGENOM" id="CLU_019316_0_0_1"/>
<dbReference type="Proteomes" id="UP000053617">
    <property type="component" value="Unassembled WGS sequence"/>
</dbReference>
<proteinExistence type="predicted"/>
<evidence type="ECO:0000313" key="8">
    <source>
        <dbReference type="Proteomes" id="UP000053617"/>
    </source>
</evidence>
<dbReference type="PANTHER" id="PTHR47424:SF3">
    <property type="entry name" value="REGULATORY PROTEIN GAL4"/>
    <property type="match status" value="1"/>
</dbReference>